<dbReference type="PANTHER" id="PTHR47685:SF1">
    <property type="entry name" value="MAGNESIUM TRANSPORT PROTEIN CORA"/>
    <property type="match status" value="1"/>
</dbReference>
<dbReference type="InterPro" id="IPR045861">
    <property type="entry name" value="CorA_cytoplasmic_dom"/>
</dbReference>
<feature type="transmembrane region" description="Helical" evidence="6">
    <location>
        <begin position="289"/>
        <end position="309"/>
    </location>
</feature>
<evidence type="ECO:0000256" key="6">
    <source>
        <dbReference type="SAM" id="Phobius"/>
    </source>
</evidence>
<proteinExistence type="inferred from homology"/>
<sequence length="347" mass="39554">MRAYRLTTRWSDPLIFIHQPVSSTAQILLERRPLELQDVIPDDTLWLDLVRPTREEDLKVESFMGISVPTREEMKDIEPSELLYVEEGARYMTGRVLSKVEDSEEPGLAGITFILRGNRLVTVRYEEPQAFRMYTQRAGRSTGNGPSQNSSGETILAGLIEAVIDRAADVLQLQGERIDRLSRKIFEEKSDPSARNTALQDTLRALGRHGDLISKQRESLVSMERILLSLSATYRTSKAPRELREDVRSTLRDLQSLEEHATFLSSKIQFLLDATLGLVNLEQNNIIKLFSVMAVVFMPPTLIASIYGMNFKIMPELDWSLGYPLAVCMMVVAAVLPYVFFRWKKWL</sequence>
<dbReference type="Gene3D" id="1.20.58.340">
    <property type="entry name" value="Magnesium transport protein CorA, transmembrane region"/>
    <property type="match status" value="2"/>
</dbReference>
<comment type="caution">
    <text evidence="7">The sequence shown here is derived from an EMBL/GenBank/DDBJ whole genome shotgun (WGS) entry which is preliminary data.</text>
</comment>
<protein>
    <submittedName>
        <fullName evidence="7">Magnesium transport protein CorA</fullName>
    </submittedName>
</protein>
<evidence type="ECO:0000256" key="1">
    <source>
        <dbReference type="ARBA" id="ARBA00004141"/>
    </source>
</evidence>
<dbReference type="PANTHER" id="PTHR47685">
    <property type="entry name" value="MAGNESIUM TRANSPORT PROTEIN CORA"/>
    <property type="match status" value="1"/>
</dbReference>
<dbReference type="CDD" id="cd12837">
    <property type="entry name" value="EcCorA-like_u1"/>
    <property type="match status" value="1"/>
</dbReference>
<keyword evidence="8" id="KW-1185">Reference proteome</keyword>
<dbReference type="SUPFAM" id="SSF144083">
    <property type="entry name" value="Magnesium transport protein CorA, transmembrane region"/>
    <property type="match status" value="1"/>
</dbReference>
<dbReference type="InterPro" id="IPR050829">
    <property type="entry name" value="CorA_MIT"/>
</dbReference>
<evidence type="ECO:0000256" key="4">
    <source>
        <dbReference type="ARBA" id="ARBA00022989"/>
    </source>
</evidence>
<feature type="transmembrane region" description="Helical" evidence="6">
    <location>
        <begin position="321"/>
        <end position="341"/>
    </location>
</feature>
<evidence type="ECO:0000313" key="7">
    <source>
        <dbReference type="EMBL" id="GJE55691.1"/>
    </source>
</evidence>
<name>A0ABQ4TL17_9HYPH</name>
<keyword evidence="5 6" id="KW-0472">Membrane</keyword>
<accession>A0ABQ4TL17</accession>
<dbReference type="Pfam" id="PF01544">
    <property type="entry name" value="CorA"/>
    <property type="match status" value="1"/>
</dbReference>
<dbReference type="InterPro" id="IPR045863">
    <property type="entry name" value="CorA_TM1_TM2"/>
</dbReference>
<dbReference type="SUPFAM" id="SSF143865">
    <property type="entry name" value="CorA soluble domain-like"/>
    <property type="match status" value="1"/>
</dbReference>
<reference evidence="7" key="1">
    <citation type="journal article" date="2021" name="Front. Microbiol.">
        <title>Comprehensive Comparative Genomics and Phenotyping of Methylobacterium Species.</title>
        <authorList>
            <person name="Alessa O."/>
            <person name="Ogura Y."/>
            <person name="Fujitani Y."/>
            <person name="Takami H."/>
            <person name="Hayashi T."/>
            <person name="Sahin N."/>
            <person name="Tani A."/>
        </authorList>
    </citation>
    <scope>NUCLEOTIDE SEQUENCE</scope>
    <source>
        <strain evidence="7">DSM 23674</strain>
    </source>
</reference>
<evidence type="ECO:0000256" key="5">
    <source>
        <dbReference type="ARBA" id="ARBA00023136"/>
    </source>
</evidence>
<comment type="similarity">
    <text evidence="2">Belongs to the CorA metal ion transporter (MIT) (TC 1.A.35) family.</text>
</comment>
<keyword evidence="3 6" id="KW-0812">Transmembrane</keyword>
<dbReference type="EMBL" id="BPRA01000009">
    <property type="protein sequence ID" value="GJE55691.1"/>
    <property type="molecule type" value="Genomic_DNA"/>
</dbReference>
<comment type="subcellular location">
    <subcellularLocation>
        <location evidence="1">Membrane</location>
        <topology evidence="1">Multi-pass membrane protein</topology>
    </subcellularLocation>
</comment>
<evidence type="ECO:0000256" key="2">
    <source>
        <dbReference type="ARBA" id="ARBA00009765"/>
    </source>
</evidence>
<organism evidence="7 8">
    <name type="scientific">Methylobacterium thuringiense</name>
    <dbReference type="NCBI Taxonomy" id="1003091"/>
    <lineage>
        <taxon>Bacteria</taxon>
        <taxon>Pseudomonadati</taxon>
        <taxon>Pseudomonadota</taxon>
        <taxon>Alphaproteobacteria</taxon>
        <taxon>Hyphomicrobiales</taxon>
        <taxon>Methylobacteriaceae</taxon>
        <taxon>Methylobacterium</taxon>
    </lineage>
</organism>
<dbReference type="InterPro" id="IPR002523">
    <property type="entry name" value="MgTranspt_CorA/ZnTranspt_ZntB"/>
</dbReference>
<reference evidence="7" key="2">
    <citation type="submission" date="2021-08" db="EMBL/GenBank/DDBJ databases">
        <authorList>
            <person name="Tani A."/>
            <person name="Ola A."/>
            <person name="Ogura Y."/>
            <person name="Katsura K."/>
            <person name="Hayashi T."/>
        </authorList>
    </citation>
    <scope>NUCLEOTIDE SEQUENCE</scope>
    <source>
        <strain evidence="7">DSM 23674</strain>
    </source>
</reference>
<evidence type="ECO:0000313" key="8">
    <source>
        <dbReference type="Proteomes" id="UP001055101"/>
    </source>
</evidence>
<keyword evidence="4 6" id="KW-1133">Transmembrane helix</keyword>
<gene>
    <name evidence="7" type="primary">corA_1</name>
    <name evidence="7" type="ORF">EKPJFOCH_2186</name>
</gene>
<evidence type="ECO:0000256" key="3">
    <source>
        <dbReference type="ARBA" id="ARBA00022692"/>
    </source>
</evidence>
<dbReference type="Proteomes" id="UP001055101">
    <property type="component" value="Unassembled WGS sequence"/>
</dbReference>